<dbReference type="Proteomes" id="UP001500298">
    <property type="component" value="Unassembled WGS sequence"/>
</dbReference>
<keyword evidence="3" id="KW-0472">Membrane</keyword>
<keyword evidence="5" id="KW-1185">Reference proteome</keyword>
<comment type="caution">
    <text evidence="4">The sequence shown here is derived from an EMBL/GenBank/DDBJ whole genome shotgun (WGS) entry which is preliminary data.</text>
</comment>
<evidence type="ECO:0000256" key="3">
    <source>
        <dbReference type="SAM" id="Phobius"/>
    </source>
</evidence>
<keyword evidence="1" id="KW-0175">Coiled coil</keyword>
<gene>
    <name evidence="4" type="ORF">GCM10023331_34590</name>
</gene>
<organism evidence="4 5">
    <name type="scientific">Algivirga pacifica</name>
    <dbReference type="NCBI Taxonomy" id="1162670"/>
    <lineage>
        <taxon>Bacteria</taxon>
        <taxon>Pseudomonadati</taxon>
        <taxon>Bacteroidota</taxon>
        <taxon>Cytophagia</taxon>
        <taxon>Cytophagales</taxon>
        <taxon>Flammeovirgaceae</taxon>
        <taxon>Algivirga</taxon>
    </lineage>
</organism>
<reference evidence="5" key="1">
    <citation type="journal article" date="2019" name="Int. J. Syst. Evol. Microbiol.">
        <title>The Global Catalogue of Microorganisms (GCM) 10K type strain sequencing project: providing services to taxonomists for standard genome sequencing and annotation.</title>
        <authorList>
            <consortium name="The Broad Institute Genomics Platform"/>
            <consortium name="The Broad Institute Genome Sequencing Center for Infectious Disease"/>
            <person name="Wu L."/>
            <person name="Ma J."/>
        </authorList>
    </citation>
    <scope>NUCLEOTIDE SEQUENCE [LARGE SCALE GENOMIC DNA]</scope>
    <source>
        <strain evidence="5">JCM 18326</strain>
    </source>
</reference>
<keyword evidence="3" id="KW-0812">Transmembrane</keyword>
<proteinExistence type="predicted"/>
<name>A0ABP9DLV8_9BACT</name>
<feature type="compositionally biased region" description="Acidic residues" evidence="2">
    <location>
        <begin position="1"/>
        <end position="10"/>
    </location>
</feature>
<evidence type="ECO:0008006" key="6">
    <source>
        <dbReference type="Google" id="ProtNLM"/>
    </source>
</evidence>
<evidence type="ECO:0000256" key="1">
    <source>
        <dbReference type="SAM" id="Coils"/>
    </source>
</evidence>
<accession>A0ABP9DLV8</accession>
<feature type="coiled-coil region" evidence="1">
    <location>
        <begin position="64"/>
        <end position="91"/>
    </location>
</feature>
<protein>
    <recommendedName>
        <fullName evidence="6">tRNA (Guanine-N1)-methyltransferase</fullName>
    </recommendedName>
</protein>
<feature type="transmembrane region" description="Helical" evidence="3">
    <location>
        <begin position="120"/>
        <end position="140"/>
    </location>
</feature>
<dbReference type="EMBL" id="BAABJX010000055">
    <property type="protein sequence ID" value="GAA4846955.1"/>
    <property type="molecule type" value="Genomic_DNA"/>
</dbReference>
<keyword evidence="3" id="KW-1133">Transmembrane helix</keyword>
<feature type="region of interest" description="Disordered" evidence="2">
    <location>
        <begin position="1"/>
        <end position="25"/>
    </location>
</feature>
<evidence type="ECO:0000256" key="2">
    <source>
        <dbReference type="SAM" id="MobiDB-lite"/>
    </source>
</evidence>
<sequence length="199" mass="23189">MQAWAQEEEGTPTTEETVSSNPTLEEQYQTIKRKSNKWKSRGITYLVIEPAKLDAIWNQVPDSLAKERQEIVQLNENLQATQTQITKLNEELTTKNSMLEKSDYINVLGIDWLKQSYITFNWIVILILVGALVFLFFRYTSSIKVANQKRKETESIESELKAIKKKAQDKEIQLRRELVTERNKGEELQQKLIALKKDK</sequence>
<evidence type="ECO:0000313" key="4">
    <source>
        <dbReference type="EMBL" id="GAA4846955.1"/>
    </source>
</evidence>
<feature type="coiled-coil region" evidence="1">
    <location>
        <begin position="146"/>
        <end position="198"/>
    </location>
</feature>
<evidence type="ECO:0000313" key="5">
    <source>
        <dbReference type="Proteomes" id="UP001500298"/>
    </source>
</evidence>